<dbReference type="VEuPathDB" id="VectorBase:CPIJ019720"/>
<dbReference type="HOGENOM" id="CLU_3052386_0_0_1"/>
<dbReference type="EnsemblMetazoa" id="CPIJ019720-RA">
    <property type="protein sequence ID" value="CPIJ019720-PA"/>
    <property type="gene ID" value="CPIJ019720"/>
</dbReference>
<reference evidence="1" key="1">
    <citation type="submission" date="2007-03" db="EMBL/GenBank/DDBJ databases">
        <title>Annotation of Culex pipiens quinquefasciatus.</title>
        <authorList>
            <consortium name="The Broad Institute Genome Sequencing Platform"/>
            <person name="Atkinson P.W."/>
            <person name="Hemingway J."/>
            <person name="Christensen B.M."/>
            <person name="Higgs S."/>
            <person name="Kodira C."/>
            <person name="Hannick L."/>
            <person name="Megy K."/>
            <person name="O'Leary S."/>
            <person name="Pearson M."/>
            <person name="Haas B.J."/>
            <person name="Mauceli E."/>
            <person name="Wortman J.R."/>
            <person name="Lee N.H."/>
            <person name="Guigo R."/>
            <person name="Stanke M."/>
            <person name="Alvarado L."/>
            <person name="Amedeo P."/>
            <person name="Antoine C.H."/>
            <person name="Arensburger P."/>
            <person name="Bidwell S.L."/>
            <person name="Crawford M."/>
            <person name="Camaro F."/>
            <person name="Devon K."/>
            <person name="Engels R."/>
            <person name="Hammond M."/>
            <person name="Howarth C."/>
            <person name="Koehrsen M."/>
            <person name="Lawson D."/>
            <person name="Montgomery P."/>
            <person name="Nene V."/>
            <person name="Nusbaum C."/>
            <person name="Puiu D."/>
            <person name="Romero-Severson J."/>
            <person name="Severson D.W."/>
            <person name="Shumway M."/>
            <person name="Sisk P."/>
            <person name="Stolte C."/>
            <person name="Zeng Q."/>
            <person name="Eisenstadt E."/>
            <person name="Fraser-Liggett C."/>
            <person name="Strausberg R."/>
            <person name="Galagan J."/>
            <person name="Birren B."/>
            <person name="Collins F.H."/>
        </authorList>
    </citation>
    <scope>NUCLEOTIDE SEQUENCE [LARGE SCALE GENOMIC DNA]</scope>
    <source>
        <strain evidence="1">JHB</strain>
    </source>
</reference>
<gene>
    <name evidence="2" type="primary">6054059</name>
    <name evidence="1" type="ORF">CpipJ_CPIJ019720</name>
</gene>
<evidence type="ECO:0000313" key="1">
    <source>
        <dbReference type="EMBL" id="EDS31373.1"/>
    </source>
</evidence>
<sequence length="54" mass="5869">MAGLIRETVVLSNQHDADNPGVLKGKRLKAIPQNVPSSASWVYSEKKILGPPTR</sequence>
<protein>
    <submittedName>
        <fullName evidence="1 2">Uncharacterized protein</fullName>
    </submittedName>
</protein>
<dbReference type="KEGG" id="cqu:CpipJ_CPIJ019720"/>
<accession>B0XK66</accession>
<name>B0XK66_CULQU</name>
<evidence type="ECO:0000313" key="2">
    <source>
        <dbReference type="EnsemblMetazoa" id="CPIJ019720-PA"/>
    </source>
</evidence>
<organism>
    <name type="scientific">Culex quinquefasciatus</name>
    <name type="common">Southern house mosquito</name>
    <name type="synonym">Culex pungens</name>
    <dbReference type="NCBI Taxonomy" id="7176"/>
    <lineage>
        <taxon>Eukaryota</taxon>
        <taxon>Metazoa</taxon>
        <taxon>Ecdysozoa</taxon>
        <taxon>Arthropoda</taxon>
        <taxon>Hexapoda</taxon>
        <taxon>Insecta</taxon>
        <taxon>Pterygota</taxon>
        <taxon>Neoptera</taxon>
        <taxon>Endopterygota</taxon>
        <taxon>Diptera</taxon>
        <taxon>Nematocera</taxon>
        <taxon>Culicoidea</taxon>
        <taxon>Culicidae</taxon>
        <taxon>Culicinae</taxon>
        <taxon>Culicini</taxon>
        <taxon>Culex</taxon>
        <taxon>Culex</taxon>
    </lineage>
</organism>
<dbReference type="EMBL" id="DS233723">
    <property type="protein sequence ID" value="EDS31373.1"/>
    <property type="molecule type" value="Genomic_DNA"/>
</dbReference>
<dbReference type="Proteomes" id="UP000002320">
    <property type="component" value="Unassembled WGS sequence"/>
</dbReference>
<dbReference type="AlphaFoldDB" id="B0XK66"/>
<keyword evidence="3" id="KW-1185">Reference proteome</keyword>
<dbReference type="InParanoid" id="B0XK66"/>
<reference evidence="2" key="2">
    <citation type="submission" date="2021-02" db="UniProtKB">
        <authorList>
            <consortium name="EnsemblMetazoa"/>
        </authorList>
    </citation>
    <scope>IDENTIFICATION</scope>
    <source>
        <strain evidence="2">JHB</strain>
    </source>
</reference>
<evidence type="ECO:0000313" key="3">
    <source>
        <dbReference type="Proteomes" id="UP000002320"/>
    </source>
</evidence>
<proteinExistence type="predicted"/>